<organism evidence="3 4">
    <name type="scientific">Defluviicoccus vanus</name>
    <dbReference type="NCBI Taxonomy" id="111831"/>
    <lineage>
        <taxon>Bacteria</taxon>
        <taxon>Pseudomonadati</taxon>
        <taxon>Pseudomonadota</taxon>
        <taxon>Alphaproteobacteria</taxon>
        <taxon>Rhodospirillales</taxon>
        <taxon>Rhodospirillaceae</taxon>
        <taxon>Defluviicoccus</taxon>
    </lineage>
</organism>
<dbReference type="Pfam" id="PF01548">
    <property type="entry name" value="DEDD_Tnp_IS110"/>
    <property type="match status" value="1"/>
</dbReference>
<evidence type="ECO:0000259" key="2">
    <source>
        <dbReference type="Pfam" id="PF02371"/>
    </source>
</evidence>
<evidence type="ECO:0000313" key="3">
    <source>
        <dbReference type="EMBL" id="QNT71491.1"/>
    </source>
</evidence>
<gene>
    <name evidence="3" type="ORF">HQ394_19360</name>
</gene>
<dbReference type="NCBIfam" id="NF033542">
    <property type="entry name" value="transpos_IS110"/>
    <property type="match status" value="1"/>
</dbReference>
<proteinExistence type="predicted"/>
<reference evidence="3 4" key="1">
    <citation type="submission" date="2020-05" db="EMBL/GenBank/DDBJ databases">
        <title>Complete closed genome sequence of Defluviicoccus vanus.</title>
        <authorList>
            <person name="Bessarab I."/>
            <person name="Arumugam K."/>
            <person name="Maszenan A.M."/>
            <person name="Seviour R.J."/>
            <person name="Williams R.B."/>
        </authorList>
    </citation>
    <scope>NUCLEOTIDE SEQUENCE [LARGE SCALE GENOMIC DNA]</scope>
    <source>
        <strain evidence="3 4">Ben 114</strain>
        <plasmid evidence="3 4">unnamed</plasmid>
    </source>
</reference>
<dbReference type="InterPro" id="IPR002525">
    <property type="entry name" value="Transp_IS110-like_N"/>
</dbReference>
<dbReference type="EMBL" id="CP053924">
    <property type="protein sequence ID" value="QNT71491.1"/>
    <property type="molecule type" value="Genomic_DNA"/>
</dbReference>
<feature type="domain" description="Transposase IS110-like N-terminal" evidence="1">
    <location>
        <begin position="9"/>
        <end position="150"/>
    </location>
</feature>
<dbReference type="GO" id="GO:0006313">
    <property type="term" value="P:DNA transposition"/>
    <property type="evidence" value="ECO:0007669"/>
    <property type="project" value="InterPro"/>
</dbReference>
<keyword evidence="4" id="KW-1185">Reference proteome</keyword>
<accession>A0A7H1N705</accession>
<dbReference type="GO" id="GO:0003677">
    <property type="term" value="F:DNA binding"/>
    <property type="evidence" value="ECO:0007669"/>
    <property type="project" value="InterPro"/>
</dbReference>
<dbReference type="RefSeq" id="WP_190263447.1">
    <property type="nucleotide sequence ID" value="NZ_CP053924.1"/>
</dbReference>
<evidence type="ECO:0000313" key="4">
    <source>
        <dbReference type="Proteomes" id="UP000516369"/>
    </source>
</evidence>
<dbReference type="InterPro" id="IPR003346">
    <property type="entry name" value="Transposase_20"/>
</dbReference>
<keyword evidence="3" id="KW-0614">Plasmid</keyword>
<geneLocation type="plasmid" evidence="3 4">
    <name>unnamed</name>
</geneLocation>
<dbReference type="PANTHER" id="PTHR33055">
    <property type="entry name" value="TRANSPOSASE FOR INSERTION SEQUENCE ELEMENT IS1111A"/>
    <property type="match status" value="1"/>
</dbReference>
<protein>
    <submittedName>
        <fullName evidence="3">IS110 family transposase</fullName>
    </submittedName>
</protein>
<sequence>MVDDITRTAGIDTGKDRLDVAVHGWGGPFAVENTPAGWQSLADRLSHEGAQRVGIEASGSYERGVARHLQAAGFTVVVLQPLQVRAFAKLHLRRAKSDRIDALLIAACTHVLDPRQTKPADPRLDGLSDQLTFVEQVEADIARLKTRLEHIRDERLRDIVIADIKRLRARRADELRRLIAALRSHADLAGRFDLMLSVPGIGERTALALVLRMPELGRVSREQAAALAGLAPFVQQSGRWTGETRIAGGRGRLRRSLYAAALPAAFRWNPALKALYRRLVERGKAHTVAVVACARQLLVFANTVVARGTPWTERPLTP</sequence>
<dbReference type="KEGG" id="dvn:HQ394_19360"/>
<name>A0A7H1N705_9PROT</name>
<dbReference type="AlphaFoldDB" id="A0A7H1N705"/>
<dbReference type="PANTHER" id="PTHR33055:SF13">
    <property type="entry name" value="TRANSPOSASE"/>
    <property type="match status" value="1"/>
</dbReference>
<dbReference type="GO" id="GO:0004803">
    <property type="term" value="F:transposase activity"/>
    <property type="evidence" value="ECO:0007669"/>
    <property type="project" value="InterPro"/>
</dbReference>
<feature type="domain" description="Transposase IS116/IS110/IS902 C-terminal" evidence="2">
    <location>
        <begin position="194"/>
        <end position="277"/>
    </location>
</feature>
<dbReference type="Pfam" id="PF02371">
    <property type="entry name" value="Transposase_20"/>
    <property type="match status" value="1"/>
</dbReference>
<dbReference type="InterPro" id="IPR047650">
    <property type="entry name" value="Transpos_IS110"/>
</dbReference>
<dbReference type="Proteomes" id="UP000516369">
    <property type="component" value="Plasmid unnamed"/>
</dbReference>
<evidence type="ECO:0000259" key="1">
    <source>
        <dbReference type="Pfam" id="PF01548"/>
    </source>
</evidence>